<dbReference type="SUPFAM" id="SSF53474">
    <property type="entry name" value="alpha/beta-Hydrolases"/>
    <property type="match status" value="1"/>
</dbReference>
<dbReference type="PANTHER" id="PTHR12482:SF5">
    <property type="entry name" value="DUF676 DOMAIN-CONTAINING PROTEIN"/>
    <property type="match status" value="1"/>
</dbReference>
<dbReference type="EMBL" id="HBIB01027787">
    <property type="protein sequence ID" value="CAE0255794.1"/>
    <property type="molecule type" value="Transcribed_RNA"/>
</dbReference>
<feature type="region of interest" description="Disordered" evidence="1">
    <location>
        <begin position="1"/>
        <end position="23"/>
    </location>
</feature>
<sequence length="943" mass="105285">MSGSGKIWRSSSAPKGNSTNPRPLMRAAASEIQKSARVAPLTCRYELAIFLHSFLNVDLFQQGDYAIRVTALLEGQQKLALPLRAIVSDELEQVDDSPDEELLPKISQDEGHYRCPRFFIRYKREEAAINQGALFRVEVPADRNIDAEPVLIRFELLYRKPAKGKEQINSPKLDDKRSQLDAVASHVFRLYLDTDAVSVSGRATFNEKHACALTWTAHAALLSFRHKTAPVLGKMDFKHYASQEGVVANGGGGGESTASNMSTASAATKLENNGSDVRSRRTASLWHSIIHGDSSDSSDDEGEVAEDGQSTSSAALAMAMADASFMPSTLKTARVNKSDKGAKNGTADDSSQRRKGQKYDLDVGDTWLKTMDVIHWACQSALHSSFSSIHKIIQKLARDLLDDFPEVDMESQINFTSLADATVAEVYSAIVRDVEGVSIAVCLMWEKYVMVLRKRSSQVLSQLEKADNLRRVMRVQCCLYTDSVESDDSAMPIDRDKPRSRNRRRLRQRTVDRLKILPVPRLEDASYPETRHTRPIFVRQTAEAKGRDEARRRADLLKLRSPIGPSHARHFDEDGRGRVNSRHVVGEGGEKIGGTEFTAEDFGMAEDDPTPIVHLDEKKMVVDAKGEPELRQKQKLAPLHLHRHSQAGTMAGSSSQSQNGGMVGGLHAVIFVHGFQGCSFDLRMLRNRLSTLLPMGEDEAERGETPFYFHLASSNEGDSHASIEKMGYKLANEVVYALKSERVRRLSFVAHSMGAVVVRAALSQSSMRPYLCRLHTFVSIAAPHLGYLYSTNTVFDYGMWFLRKWKRSSSLNQLRLTDSKDPSKCFLVQLSHREELKYFKHVVLLSSCQDGYVPFHSARIEVSPTSLKDSKMGAVHMEMTNALLRTLSQCTVTRYEVIFKLPKGTLNTAIGRSAHIHFLESQQFTRSFAEVLRLYLSPPSDDE</sequence>
<gene>
    <name evidence="3" type="ORF">PBIL07802_LOCUS18048</name>
    <name evidence="4" type="ORF">PBIL07802_LOCUS18049</name>
</gene>
<dbReference type="InterPro" id="IPR044294">
    <property type="entry name" value="Lipase-like"/>
</dbReference>
<dbReference type="PANTHER" id="PTHR12482">
    <property type="entry name" value="LIPASE ROG1-RELATED-RELATED"/>
    <property type="match status" value="1"/>
</dbReference>
<evidence type="ECO:0000259" key="2">
    <source>
        <dbReference type="Pfam" id="PF05057"/>
    </source>
</evidence>
<evidence type="ECO:0000256" key="1">
    <source>
        <dbReference type="SAM" id="MobiDB-lite"/>
    </source>
</evidence>
<feature type="compositionally biased region" description="Acidic residues" evidence="1">
    <location>
        <begin position="296"/>
        <end position="306"/>
    </location>
</feature>
<dbReference type="Gene3D" id="3.40.50.1820">
    <property type="entry name" value="alpha/beta hydrolase"/>
    <property type="match status" value="1"/>
</dbReference>
<feature type="domain" description="DUF676" evidence="2">
    <location>
        <begin position="666"/>
        <end position="857"/>
    </location>
</feature>
<dbReference type="InterPro" id="IPR007751">
    <property type="entry name" value="DUF676_lipase-like"/>
</dbReference>
<dbReference type="EMBL" id="HBIB01027788">
    <property type="protein sequence ID" value="CAE0255795.1"/>
    <property type="molecule type" value="Transcribed_RNA"/>
</dbReference>
<dbReference type="AlphaFoldDB" id="A0A7S3GB44"/>
<feature type="region of interest" description="Disordered" evidence="1">
    <location>
        <begin position="563"/>
        <end position="593"/>
    </location>
</feature>
<proteinExistence type="predicted"/>
<protein>
    <recommendedName>
        <fullName evidence="2">DUF676 domain-containing protein</fullName>
    </recommendedName>
</protein>
<evidence type="ECO:0000313" key="4">
    <source>
        <dbReference type="EMBL" id="CAE0255795.1"/>
    </source>
</evidence>
<name>A0A7S3GB44_9EUKA</name>
<dbReference type="Pfam" id="PF05057">
    <property type="entry name" value="DUF676"/>
    <property type="match status" value="1"/>
</dbReference>
<reference evidence="4" key="1">
    <citation type="submission" date="2021-01" db="EMBL/GenBank/DDBJ databases">
        <authorList>
            <person name="Corre E."/>
            <person name="Pelletier E."/>
            <person name="Niang G."/>
            <person name="Scheremetjew M."/>
            <person name="Finn R."/>
            <person name="Kale V."/>
            <person name="Holt S."/>
            <person name="Cochrane G."/>
            <person name="Meng A."/>
            <person name="Brown T."/>
            <person name="Cohen L."/>
        </authorList>
    </citation>
    <scope>NUCLEOTIDE SEQUENCE</scope>
    <source>
        <strain evidence="4">NIES-2562</strain>
    </source>
</reference>
<organism evidence="4">
    <name type="scientific">Palpitomonas bilix</name>
    <dbReference type="NCBI Taxonomy" id="652834"/>
    <lineage>
        <taxon>Eukaryota</taxon>
        <taxon>Eukaryota incertae sedis</taxon>
    </lineage>
</organism>
<feature type="region of interest" description="Disordered" evidence="1">
    <location>
        <begin position="289"/>
        <end position="312"/>
    </location>
</feature>
<accession>A0A7S3GB44</accession>
<dbReference type="InterPro" id="IPR029058">
    <property type="entry name" value="AB_hydrolase_fold"/>
</dbReference>
<evidence type="ECO:0000313" key="3">
    <source>
        <dbReference type="EMBL" id="CAE0255794.1"/>
    </source>
</evidence>
<feature type="compositionally biased region" description="Polar residues" evidence="1">
    <location>
        <begin position="1"/>
        <end position="21"/>
    </location>
</feature>
<feature type="region of interest" description="Disordered" evidence="1">
    <location>
        <begin position="333"/>
        <end position="356"/>
    </location>
</feature>